<dbReference type="InterPro" id="IPR036291">
    <property type="entry name" value="NAD(P)-bd_dom_sf"/>
</dbReference>
<dbReference type="Pfam" id="PF00106">
    <property type="entry name" value="adh_short"/>
    <property type="match status" value="3"/>
</dbReference>
<evidence type="ECO:0000313" key="2">
    <source>
        <dbReference type="EMBL" id="KAK4475022.1"/>
    </source>
</evidence>
<comment type="caution">
    <text evidence="2">The sequence shown here is derived from an EMBL/GenBank/DDBJ whole genome shotgun (WGS) entry which is preliminary data.</text>
</comment>
<name>A0AAE1ZJG3_SCHME</name>
<dbReference type="GO" id="GO:0016491">
    <property type="term" value="F:oxidoreductase activity"/>
    <property type="evidence" value="ECO:0007669"/>
    <property type="project" value="UniProtKB-KW"/>
</dbReference>
<dbReference type="AlphaFoldDB" id="A0AAE1ZJG3"/>
<accession>A0AAE1ZJG3</accession>
<keyword evidence="3" id="KW-1185">Reference proteome</keyword>
<dbReference type="PANTHER" id="PTHR43157:SF31">
    <property type="entry name" value="PHOSPHATIDYLINOSITOL-GLYCAN BIOSYNTHESIS CLASS F PROTEIN"/>
    <property type="match status" value="1"/>
</dbReference>
<evidence type="ECO:0008006" key="4">
    <source>
        <dbReference type="Google" id="ProtNLM"/>
    </source>
</evidence>
<reference evidence="2" key="1">
    <citation type="submission" date="2022-04" db="EMBL/GenBank/DDBJ databases">
        <authorList>
            <person name="Xu L."/>
            <person name="Lv Z."/>
        </authorList>
    </citation>
    <scope>NUCLEOTIDE SEQUENCE</scope>
    <source>
        <strain evidence="2">LV_2022a</strain>
    </source>
</reference>
<protein>
    <recommendedName>
        <fullName evidence="4">Retinol dehydrogenase 12</fullName>
    </recommendedName>
</protein>
<dbReference type="PRINTS" id="PR00081">
    <property type="entry name" value="GDHRDH"/>
</dbReference>
<evidence type="ECO:0000256" key="1">
    <source>
        <dbReference type="ARBA" id="ARBA00023002"/>
    </source>
</evidence>
<sequence>MSETTGICYKSCCISKRLDGKLAIVTGSNTGIGLVTAGELARRGANVIMACRNMRKAEDAKIRLLERYGVNNPQSLNIDVASKDVISSLSPIDSSQLIIEQVDLASQQSIREFARRILATYTKLDFLINNAGLIVSKYEKTIDGFEMTMGVNHFGTFLLTQLLLPLLKRSTPSRIIIVSSLAHYKGHLIKPDLQLQQNEYNQLKAYCDSKLANAMYAAELGERLKNSGITVVSLHPGAVKTELDRDIKSGILNVLTKMIRPFFIGPWKGAQTTLYTVLSDNLISGAYYSNCALKEPSRLVKNQEERRWFWNKTYGKLVIVTGSNTGIGLVTAGELARRGAKVVMACRNLRKAEDARKRLLEKYGVNNPQSVNIDVACKDVISSLSTIDGDQLIIEQLDLASLQSIRQFVERIVDKYAKVDFLINNAGLAVSRYQETVDGFEMTMGVNYFGHFLLTELLLPLLKNASPSRIIILTSRAHFRGRLIKPDLQVQAKQYGEARAYRISKLANTMHAAELGDRLHDSGVTVVSVHPGIVKTEILRDVKHFALKCVVALSRPTSVSPWKGVQTTLYTVLSDNLISGGYYSNCSLKEPLRIVKNKEERMWLWNRTCELLGIDNQTNVSN</sequence>
<proteinExistence type="predicted"/>
<dbReference type="SUPFAM" id="SSF51735">
    <property type="entry name" value="NAD(P)-binding Rossmann-fold domains"/>
    <property type="match status" value="2"/>
</dbReference>
<dbReference type="CDD" id="cd05327">
    <property type="entry name" value="retinol-DH_like_SDR_c_like"/>
    <property type="match status" value="1"/>
</dbReference>
<dbReference type="Gene3D" id="3.40.50.720">
    <property type="entry name" value="NAD(P)-binding Rossmann-like Domain"/>
    <property type="match status" value="2"/>
</dbReference>
<dbReference type="InterPro" id="IPR002347">
    <property type="entry name" value="SDR_fam"/>
</dbReference>
<keyword evidence="1" id="KW-0560">Oxidoreductase</keyword>
<gene>
    <name evidence="2" type="ORF">MN116_002119</name>
</gene>
<dbReference type="PANTHER" id="PTHR43157">
    <property type="entry name" value="PHOSPHATIDYLINOSITOL-GLYCAN BIOSYNTHESIS CLASS F PROTEIN-RELATED"/>
    <property type="match status" value="1"/>
</dbReference>
<organism evidence="2 3">
    <name type="scientific">Schistosoma mekongi</name>
    <name type="common">Parasitic worm</name>
    <dbReference type="NCBI Taxonomy" id="38744"/>
    <lineage>
        <taxon>Eukaryota</taxon>
        <taxon>Metazoa</taxon>
        <taxon>Spiralia</taxon>
        <taxon>Lophotrochozoa</taxon>
        <taxon>Platyhelminthes</taxon>
        <taxon>Trematoda</taxon>
        <taxon>Digenea</taxon>
        <taxon>Strigeidida</taxon>
        <taxon>Schistosomatoidea</taxon>
        <taxon>Schistosomatidae</taxon>
        <taxon>Schistosoma</taxon>
    </lineage>
</organism>
<evidence type="ECO:0000313" key="3">
    <source>
        <dbReference type="Proteomes" id="UP001292079"/>
    </source>
</evidence>
<reference evidence="2" key="2">
    <citation type="journal article" date="2023" name="Infect Dis Poverty">
        <title>Chromosome-scale genome of the human blood fluke Schistosoma mekongi and its implications for public health.</title>
        <authorList>
            <person name="Zhou M."/>
            <person name="Xu L."/>
            <person name="Xu D."/>
            <person name="Chen W."/>
            <person name="Khan J."/>
            <person name="Hu Y."/>
            <person name="Huang H."/>
            <person name="Wei H."/>
            <person name="Zhang Y."/>
            <person name="Chusongsang P."/>
            <person name="Tanasarnprasert K."/>
            <person name="Hu X."/>
            <person name="Limpanont Y."/>
            <person name="Lv Z."/>
        </authorList>
    </citation>
    <scope>NUCLEOTIDE SEQUENCE</scope>
    <source>
        <strain evidence="2">LV_2022a</strain>
    </source>
</reference>
<dbReference type="Proteomes" id="UP001292079">
    <property type="component" value="Unassembled WGS sequence"/>
</dbReference>
<dbReference type="EMBL" id="JALJAT010000001">
    <property type="protein sequence ID" value="KAK4475022.1"/>
    <property type="molecule type" value="Genomic_DNA"/>
</dbReference>